<feature type="binding site" evidence="10">
    <location>
        <position position="33"/>
    </location>
    <ligand>
        <name>ATP</name>
        <dbReference type="ChEBI" id="CHEBI:30616"/>
    </ligand>
</feature>
<evidence type="ECO:0000256" key="1">
    <source>
        <dbReference type="ARBA" id="ARBA00010886"/>
    </source>
</evidence>
<keyword evidence="7 10" id="KW-0067">ATP-binding</keyword>
<evidence type="ECO:0000313" key="13">
    <source>
        <dbReference type="Proteomes" id="UP000694424"/>
    </source>
</evidence>
<dbReference type="GO" id="GO:0004674">
    <property type="term" value="F:protein serine/threonine kinase activity"/>
    <property type="evidence" value="ECO:0007669"/>
    <property type="project" value="UniProtKB-KW"/>
</dbReference>
<evidence type="ECO:0000256" key="5">
    <source>
        <dbReference type="ARBA" id="ARBA00022741"/>
    </source>
</evidence>
<accession>A0A8B9SAE8</accession>
<dbReference type="PROSITE" id="PS00107">
    <property type="entry name" value="PROTEIN_KINASE_ATP"/>
    <property type="match status" value="1"/>
</dbReference>
<evidence type="ECO:0000256" key="9">
    <source>
        <dbReference type="ARBA" id="ARBA00048679"/>
    </source>
</evidence>
<keyword evidence="6" id="KW-0418">Kinase</keyword>
<dbReference type="FunFam" id="3.30.200.20:FF:000097">
    <property type="entry name" value="Probable serine/threonine-protein kinase nek1"/>
    <property type="match status" value="1"/>
</dbReference>
<organism evidence="12 13">
    <name type="scientific">Apteryx owenii</name>
    <name type="common">Little spotted kiwi</name>
    <dbReference type="NCBI Taxonomy" id="8824"/>
    <lineage>
        <taxon>Eukaryota</taxon>
        <taxon>Metazoa</taxon>
        <taxon>Chordata</taxon>
        <taxon>Craniata</taxon>
        <taxon>Vertebrata</taxon>
        <taxon>Euteleostomi</taxon>
        <taxon>Archelosauria</taxon>
        <taxon>Archosauria</taxon>
        <taxon>Dinosauria</taxon>
        <taxon>Saurischia</taxon>
        <taxon>Theropoda</taxon>
        <taxon>Coelurosauria</taxon>
        <taxon>Aves</taxon>
        <taxon>Palaeognathae</taxon>
        <taxon>Apterygiformes</taxon>
        <taxon>Apterygidae</taxon>
        <taxon>Apteryx</taxon>
    </lineage>
</organism>
<dbReference type="GO" id="GO:0005524">
    <property type="term" value="F:ATP binding"/>
    <property type="evidence" value="ECO:0007669"/>
    <property type="project" value="UniProtKB-UniRule"/>
</dbReference>
<dbReference type="SUPFAM" id="SSF56112">
    <property type="entry name" value="Protein kinase-like (PK-like)"/>
    <property type="match status" value="1"/>
</dbReference>
<dbReference type="InterPro" id="IPR011009">
    <property type="entry name" value="Kinase-like_dom_sf"/>
</dbReference>
<proteinExistence type="inferred from homology"/>
<evidence type="ECO:0000313" key="12">
    <source>
        <dbReference type="Ensembl" id="ENSAOWP00000016453.1"/>
    </source>
</evidence>
<dbReference type="Proteomes" id="UP000694424">
    <property type="component" value="Unplaced"/>
</dbReference>
<reference evidence="12" key="2">
    <citation type="submission" date="2025-09" db="UniProtKB">
        <authorList>
            <consortium name="Ensembl"/>
        </authorList>
    </citation>
    <scope>IDENTIFICATION</scope>
</reference>
<comment type="similarity">
    <text evidence="1">Belongs to the protein kinase superfamily. NEK Ser/Thr protein kinase family. NIMA subfamily.</text>
</comment>
<evidence type="ECO:0000256" key="3">
    <source>
        <dbReference type="ARBA" id="ARBA00022527"/>
    </source>
</evidence>
<dbReference type="PANTHER" id="PTHR44899:SF1">
    <property type="entry name" value="SERINE_THREONINE-PROTEIN KINASE NEK5"/>
    <property type="match status" value="1"/>
</dbReference>
<dbReference type="PROSITE" id="PS50011">
    <property type="entry name" value="PROTEIN_KINASE_DOM"/>
    <property type="match status" value="1"/>
</dbReference>
<evidence type="ECO:0000256" key="4">
    <source>
        <dbReference type="ARBA" id="ARBA00022679"/>
    </source>
</evidence>
<comment type="catalytic activity">
    <reaction evidence="8">
        <text>L-threonyl-[protein] + ATP = O-phospho-L-threonyl-[protein] + ADP + H(+)</text>
        <dbReference type="Rhea" id="RHEA:46608"/>
        <dbReference type="Rhea" id="RHEA-COMP:11060"/>
        <dbReference type="Rhea" id="RHEA-COMP:11605"/>
        <dbReference type="ChEBI" id="CHEBI:15378"/>
        <dbReference type="ChEBI" id="CHEBI:30013"/>
        <dbReference type="ChEBI" id="CHEBI:30616"/>
        <dbReference type="ChEBI" id="CHEBI:61977"/>
        <dbReference type="ChEBI" id="CHEBI:456216"/>
        <dbReference type="EC" id="2.7.11.1"/>
    </reaction>
</comment>
<dbReference type="Gene3D" id="1.10.510.10">
    <property type="entry name" value="Transferase(Phosphotransferase) domain 1"/>
    <property type="match status" value="1"/>
</dbReference>
<keyword evidence="3" id="KW-0723">Serine/threonine-protein kinase</keyword>
<dbReference type="PANTHER" id="PTHR44899">
    <property type="entry name" value="CAMK FAMILY PROTEIN KINASE"/>
    <property type="match status" value="1"/>
</dbReference>
<name>A0A8B9SAE8_APTOW</name>
<protein>
    <recommendedName>
        <fullName evidence="2">non-specific serine/threonine protein kinase</fullName>
        <ecNumber evidence="2">2.7.11.1</ecNumber>
    </recommendedName>
</protein>
<keyword evidence="4" id="KW-0808">Transferase</keyword>
<dbReference type="Pfam" id="PF00069">
    <property type="entry name" value="Pkinase"/>
    <property type="match status" value="1"/>
</dbReference>
<keyword evidence="5 10" id="KW-0547">Nucleotide-binding</keyword>
<dbReference type="InterPro" id="IPR017441">
    <property type="entry name" value="Protein_kinase_ATP_BS"/>
</dbReference>
<dbReference type="EC" id="2.7.11.1" evidence="2"/>
<feature type="domain" description="Protein kinase" evidence="11">
    <location>
        <begin position="4"/>
        <end position="251"/>
    </location>
</feature>
<dbReference type="PIRSF" id="PIRSF000654">
    <property type="entry name" value="Integrin-linked_kinase"/>
    <property type="match status" value="1"/>
</dbReference>
<sequence length="278" mass="32192">MDKYEIIKEIGEGSFGKVILAKGKVNNEQCVIKEINLTKVKQQNLSSQKEVLLLAKMKHANIVTFYTTLQEKNKLYIVMEYCDGGDLMKRINMQHGVLFDEDQILDWFVQIALGLKHIHDRKILHRDVKAQVAKLELGRRQFCLVKNITMELAYTCVGTPYYLSPEICENRPYNNKTDIWSLGCVLYELCALKHPFEGNNLHQLVLKICRGHFQPVSPNYSYDLRILISQLFKISPRDRPSINSILRKPFLEKLIVRHLPPEVSALCCCLLREKCLSK</sequence>
<evidence type="ECO:0000259" key="11">
    <source>
        <dbReference type="PROSITE" id="PS50011"/>
    </source>
</evidence>
<reference evidence="12" key="1">
    <citation type="submission" date="2025-08" db="UniProtKB">
        <authorList>
            <consortium name="Ensembl"/>
        </authorList>
    </citation>
    <scope>IDENTIFICATION</scope>
</reference>
<dbReference type="InterPro" id="IPR051131">
    <property type="entry name" value="NEK_Ser/Thr_kinase_NIMA"/>
</dbReference>
<evidence type="ECO:0000256" key="7">
    <source>
        <dbReference type="ARBA" id="ARBA00022840"/>
    </source>
</evidence>
<dbReference type="Gene3D" id="3.30.200.20">
    <property type="entry name" value="Phosphorylase Kinase, domain 1"/>
    <property type="match status" value="1"/>
</dbReference>
<evidence type="ECO:0000256" key="2">
    <source>
        <dbReference type="ARBA" id="ARBA00012513"/>
    </source>
</evidence>
<dbReference type="InterPro" id="IPR000719">
    <property type="entry name" value="Prot_kinase_dom"/>
</dbReference>
<dbReference type="Ensembl" id="ENSAOWT00000018675.1">
    <property type="protein sequence ID" value="ENSAOWP00000016453.1"/>
    <property type="gene ID" value="ENSAOWG00000011201.1"/>
</dbReference>
<evidence type="ECO:0000256" key="10">
    <source>
        <dbReference type="PROSITE-ProRule" id="PRU10141"/>
    </source>
</evidence>
<comment type="catalytic activity">
    <reaction evidence="9">
        <text>L-seryl-[protein] + ATP = O-phospho-L-seryl-[protein] + ADP + H(+)</text>
        <dbReference type="Rhea" id="RHEA:17989"/>
        <dbReference type="Rhea" id="RHEA-COMP:9863"/>
        <dbReference type="Rhea" id="RHEA-COMP:11604"/>
        <dbReference type="ChEBI" id="CHEBI:15378"/>
        <dbReference type="ChEBI" id="CHEBI:29999"/>
        <dbReference type="ChEBI" id="CHEBI:30616"/>
        <dbReference type="ChEBI" id="CHEBI:83421"/>
        <dbReference type="ChEBI" id="CHEBI:456216"/>
        <dbReference type="EC" id="2.7.11.1"/>
    </reaction>
</comment>
<evidence type="ECO:0000256" key="6">
    <source>
        <dbReference type="ARBA" id="ARBA00022777"/>
    </source>
</evidence>
<keyword evidence="13" id="KW-1185">Reference proteome</keyword>
<dbReference type="AlphaFoldDB" id="A0A8B9SAE8"/>
<evidence type="ECO:0000256" key="8">
    <source>
        <dbReference type="ARBA" id="ARBA00047899"/>
    </source>
</evidence>